<dbReference type="SUPFAM" id="SSF53850">
    <property type="entry name" value="Periplasmic binding protein-like II"/>
    <property type="match status" value="1"/>
</dbReference>
<dbReference type="STRING" id="768679.TTX_1949"/>
<dbReference type="PaxDb" id="768679-TTX_1949"/>
<dbReference type="UniPathway" id="UPA00079"/>
<dbReference type="AlphaFoldDB" id="G4RLW9"/>
<evidence type="ECO:0000313" key="4">
    <source>
        <dbReference type="EMBL" id="CCC82564.1"/>
    </source>
</evidence>
<accession>G4RLW9</accession>
<name>G4RLW9_THETK</name>
<dbReference type="RefSeq" id="WP_014127817.1">
    <property type="nucleotide sequence ID" value="NC_016070.1"/>
</dbReference>
<dbReference type="InterPro" id="IPR003773">
    <property type="entry name" value="Menaquinone_biosynth"/>
</dbReference>
<gene>
    <name evidence="3" type="primary">mqnA</name>
    <name evidence="4" type="ordered locus">TTX_1949</name>
</gene>
<protein>
    <recommendedName>
        <fullName evidence="3">Chorismate dehydratase</fullName>
        <ecNumber evidence="3">4.2.1.151</ecNumber>
    </recommendedName>
    <alternativeName>
        <fullName evidence="3">Menaquinone biosynthetic enzyme MqnA</fullName>
    </alternativeName>
</protein>
<evidence type="ECO:0000256" key="3">
    <source>
        <dbReference type="HAMAP-Rule" id="MF_00995"/>
    </source>
</evidence>
<dbReference type="GO" id="GO:0009234">
    <property type="term" value="P:menaquinone biosynthetic process"/>
    <property type="evidence" value="ECO:0007669"/>
    <property type="project" value="UniProtKB-UniRule"/>
</dbReference>
<dbReference type="EC" id="4.2.1.151" evidence="3"/>
<comment type="catalytic activity">
    <reaction evidence="3">
        <text>chorismate = 3-[(1-carboxyvinyl)-oxy]benzoate + H2O</text>
        <dbReference type="Rhea" id="RHEA:40051"/>
        <dbReference type="ChEBI" id="CHEBI:15377"/>
        <dbReference type="ChEBI" id="CHEBI:29748"/>
        <dbReference type="ChEBI" id="CHEBI:76981"/>
        <dbReference type="EC" id="4.2.1.151"/>
    </reaction>
</comment>
<proteinExistence type="inferred from homology"/>
<keyword evidence="5" id="KW-1185">Reference proteome</keyword>
<dbReference type="Pfam" id="PF02621">
    <property type="entry name" value="VitK2_biosynth"/>
    <property type="match status" value="1"/>
</dbReference>
<dbReference type="EMBL" id="FN869859">
    <property type="protein sequence ID" value="CCC82564.1"/>
    <property type="molecule type" value="Genomic_DNA"/>
</dbReference>
<dbReference type="GO" id="GO:0016836">
    <property type="term" value="F:hydro-lyase activity"/>
    <property type="evidence" value="ECO:0007669"/>
    <property type="project" value="UniProtKB-UniRule"/>
</dbReference>
<dbReference type="Proteomes" id="UP000002654">
    <property type="component" value="Chromosome"/>
</dbReference>
<comment type="similarity">
    <text evidence="3">Belongs to the MqnA/MqnD family. MqnA subfamily.</text>
</comment>
<dbReference type="PATRIC" id="fig|768679.9.peg.1972"/>
<dbReference type="HOGENOM" id="CLU_1122679_0_0_2"/>
<dbReference type="InterPro" id="IPR030868">
    <property type="entry name" value="MqnA"/>
</dbReference>
<keyword evidence="2 3" id="KW-0456">Lyase</keyword>
<organism evidence="4 5">
    <name type="scientific">Thermoproteus tenax (strain ATCC 35583 / DSM 2078 / JCM 9277 / NBRC 100435 / Kra 1)</name>
    <dbReference type="NCBI Taxonomy" id="768679"/>
    <lineage>
        <taxon>Archaea</taxon>
        <taxon>Thermoproteota</taxon>
        <taxon>Thermoprotei</taxon>
        <taxon>Thermoproteales</taxon>
        <taxon>Thermoproteaceae</taxon>
        <taxon>Thermoproteus</taxon>
    </lineage>
</organism>
<dbReference type="PANTHER" id="PTHR37690">
    <property type="entry name" value="CHORISMATE DEHYDRATASE"/>
    <property type="match status" value="1"/>
</dbReference>
<dbReference type="GeneID" id="11262834"/>
<comment type="pathway">
    <text evidence="3">Quinol/quinone metabolism; menaquinone biosynthesis.</text>
</comment>
<dbReference type="HAMAP" id="MF_00995">
    <property type="entry name" value="MqnA"/>
    <property type="match status" value="1"/>
</dbReference>
<dbReference type="KEGG" id="ttn:TTX_1949"/>
<dbReference type="Gene3D" id="3.40.190.10">
    <property type="entry name" value="Periplasmic binding protein-like II"/>
    <property type="match status" value="2"/>
</dbReference>
<keyword evidence="1 3" id="KW-0474">Menaquinone biosynthesis</keyword>
<sequence length="238" mass="26217">MKVVRIKYAHSDPLFWRAKLDVIEAGNLEAAKLIEGGVADIGFVPITMAAEMQLPIVPRLAIYSVGPIISVRLFKGSGAGPPCAVNDTTVAARALSMLMGLRFDRCPDPWAALRERAGVLVVGDEALKMADSGIPHIVDVGELWWERTGLPLVFAVLVARPGARGLEEAIREMENSVAAFYENPRPLVEAVAKRLSVRLELIEEYFSRSRYLVNDSIVEAIKREAEILGLPPLRFWKS</sequence>
<dbReference type="PANTHER" id="PTHR37690:SF1">
    <property type="entry name" value="CHORISMATE DEHYDRATASE"/>
    <property type="match status" value="1"/>
</dbReference>
<evidence type="ECO:0000313" key="5">
    <source>
        <dbReference type="Proteomes" id="UP000002654"/>
    </source>
</evidence>
<evidence type="ECO:0000256" key="1">
    <source>
        <dbReference type="ARBA" id="ARBA00022428"/>
    </source>
</evidence>
<dbReference type="eggNOG" id="arCOG00655">
    <property type="taxonomic scope" value="Archaea"/>
</dbReference>
<evidence type="ECO:0000256" key="2">
    <source>
        <dbReference type="ARBA" id="ARBA00023239"/>
    </source>
</evidence>
<reference evidence="4 5" key="1">
    <citation type="journal article" date="2011" name="PLoS ONE">
        <title>The complete genome sequence of Thermoproteus tenax: a physiologically versatile member of the Crenarchaeota.</title>
        <authorList>
            <person name="Siebers B."/>
            <person name="Zaparty M."/>
            <person name="Raddatz G."/>
            <person name="Tjaden B."/>
            <person name="Albers S.V."/>
            <person name="Bell S.D."/>
            <person name="Blombach F."/>
            <person name="Kletzin A."/>
            <person name="Kyrpides N."/>
            <person name="Lanz C."/>
            <person name="Plagens A."/>
            <person name="Rampp M."/>
            <person name="Rosinus A."/>
            <person name="von Jan M."/>
            <person name="Makarova K.S."/>
            <person name="Klenk H.P."/>
            <person name="Schuster S.C."/>
            <person name="Hensel R."/>
        </authorList>
    </citation>
    <scope>NUCLEOTIDE SEQUENCE [LARGE SCALE GENOMIC DNA]</scope>
    <source>
        <strain evidence="5">ATCC 35583 / DSM 2078 / JCM 9277 / NBRC 100435 / Kra 1</strain>
    </source>
</reference>
<comment type="function">
    <text evidence="3">Catalyzes the dehydration of chorismate into 3-[(1-carboxyvinyl)oxy]benzoate, a step in the biosynthesis of menaquinone (MK, vitamin K2).</text>
</comment>